<proteinExistence type="predicted"/>
<organism evidence="1 2">
    <name type="scientific">Natronolimnohabitans innermongolicus JCM 12255</name>
    <dbReference type="NCBI Taxonomy" id="1227499"/>
    <lineage>
        <taxon>Archaea</taxon>
        <taxon>Methanobacteriati</taxon>
        <taxon>Methanobacteriota</taxon>
        <taxon>Stenosarchaea group</taxon>
        <taxon>Halobacteria</taxon>
        <taxon>Halobacteriales</taxon>
        <taxon>Natrialbaceae</taxon>
        <taxon>Natronolimnohabitans</taxon>
    </lineage>
</organism>
<comment type="caution">
    <text evidence="1">The sequence shown here is derived from an EMBL/GenBank/DDBJ whole genome shotgun (WGS) entry which is preliminary data.</text>
</comment>
<protein>
    <submittedName>
        <fullName evidence="1">Uncharacterized protein</fullName>
    </submittedName>
</protein>
<sequence length="67" mass="7560">MDHQSRSLVRVIAQKVPAPVFFIDGSEQLWLLFDDLEVHVCFDARDKPAVIGVNTVEQPEIVVAKIE</sequence>
<evidence type="ECO:0000313" key="2">
    <source>
        <dbReference type="Proteomes" id="UP000011602"/>
    </source>
</evidence>
<name>L9XAB5_9EURY</name>
<accession>L9XAB5</accession>
<evidence type="ECO:0000313" key="1">
    <source>
        <dbReference type="EMBL" id="ELY57538.1"/>
    </source>
</evidence>
<keyword evidence="2" id="KW-1185">Reference proteome</keyword>
<dbReference type="AlphaFoldDB" id="L9XAB5"/>
<gene>
    <name evidence="1" type="ORF">C493_08641</name>
</gene>
<reference evidence="1 2" key="1">
    <citation type="journal article" date="2014" name="PLoS Genet.">
        <title>Phylogenetically driven sequencing of extremely halophilic archaea reveals strategies for static and dynamic osmo-response.</title>
        <authorList>
            <person name="Becker E.A."/>
            <person name="Seitzer P.M."/>
            <person name="Tritt A."/>
            <person name="Larsen D."/>
            <person name="Krusor M."/>
            <person name="Yao A.I."/>
            <person name="Wu D."/>
            <person name="Madern D."/>
            <person name="Eisen J.A."/>
            <person name="Darling A.E."/>
            <person name="Facciotti M.T."/>
        </authorList>
    </citation>
    <scope>NUCLEOTIDE SEQUENCE [LARGE SCALE GENOMIC DNA]</scope>
    <source>
        <strain evidence="1 2">JCM 12255</strain>
    </source>
</reference>
<dbReference type="EMBL" id="AOHZ01000041">
    <property type="protein sequence ID" value="ELY57538.1"/>
    <property type="molecule type" value="Genomic_DNA"/>
</dbReference>
<dbReference type="Proteomes" id="UP000011602">
    <property type="component" value="Unassembled WGS sequence"/>
</dbReference>